<reference evidence="2" key="1">
    <citation type="journal article" date="2020" name="Sci. Rep.">
        <title>Chromosome-scale genome assembly for the duckweed Spirodela intermedia, integrating cytogenetic maps, PacBio and Oxford Nanopore libraries.</title>
        <authorList>
            <person name="Hoang P.T.N."/>
            <person name="Fiebig A."/>
            <person name="Novak P."/>
            <person name="Macas J."/>
            <person name="Cao H.X."/>
            <person name="Stepanenko A."/>
            <person name="Chen G."/>
            <person name="Borisjuk N."/>
            <person name="Scholz U."/>
            <person name="Schubert I."/>
        </authorList>
    </citation>
    <scope>NUCLEOTIDE SEQUENCE [LARGE SCALE GENOMIC DNA]</scope>
</reference>
<evidence type="ECO:0000313" key="1">
    <source>
        <dbReference type="EMBL" id="CAA6674445.1"/>
    </source>
</evidence>
<accession>A0ABN7E9M8</accession>
<keyword evidence="2" id="KW-1185">Reference proteome</keyword>
<evidence type="ECO:0000313" key="2">
    <source>
        <dbReference type="Proteomes" id="UP001189122"/>
    </source>
</evidence>
<dbReference type="Proteomes" id="UP001189122">
    <property type="component" value="Unassembled WGS sequence"/>
</dbReference>
<dbReference type="EMBL" id="CACRZD030000111">
    <property type="protein sequence ID" value="CAA6674445.1"/>
    <property type="molecule type" value="Genomic_DNA"/>
</dbReference>
<comment type="caution">
    <text evidence="1">The sequence shown here is derived from an EMBL/GenBank/DDBJ whole genome shotgun (WGS) entry which is preliminary data.</text>
</comment>
<name>A0ABN7E9M8_SPIIN</name>
<sequence length="20" mass="2276">MPFMTIGFRLVELFLSGGYP</sequence>
<organism evidence="1 2">
    <name type="scientific">Spirodela intermedia</name>
    <name type="common">Intermediate duckweed</name>
    <dbReference type="NCBI Taxonomy" id="51605"/>
    <lineage>
        <taxon>Eukaryota</taxon>
        <taxon>Viridiplantae</taxon>
        <taxon>Streptophyta</taxon>
        <taxon>Embryophyta</taxon>
        <taxon>Tracheophyta</taxon>
        <taxon>Spermatophyta</taxon>
        <taxon>Magnoliopsida</taxon>
        <taxon>Liliopsida</taxon>
        <taxon>Araceae</taxon>
        <taxon>Lemnoideae</taxon>
        <taxon>Spirodela</taxon>
    </lineage>
</organism>
<protein>
    <submittedName>
        <fullName evidence="1">Uncharacterized protein</fullName>
    </submittedName>
</protein>
<proteinExistence type="predicted"/>
<gene>
    <name evidence="1" type="ORF">SI7747_UN020803</name>
</gene>